<comment type="caution">
    <text evidence="3">The sequence shown here is derived from an EMBL/GenBank/DDBJ whole genome shotgun (WGS) entry which is preliminary data.</text>
</comment>
<sequence length="197" mass="21447">MALIDRVLDAGRVIERQSNTIAALRLENQELRSSSGPEVLAAAKQHAAALGEEVSRLKAELEESQARVRMLDDELRTLSNDIESARSSAWAAEEALKEEHRVLPERIERAVAEYKASAGFERGLVRSGRATYEFGYRVACARVRASHPESLGRPSRRGGSSFPSGRGSSSERPTRGASSELPAHRSGRGVRPDPSDA</sequence>
<evidence type="ECO:0000313" key="3">
    <source>
        <dbReference type="EMBL" id="THU50862.1"/>
    </source>
</evidence>
<feature type="compositionally biased region" description="Low complexity" evidence="2">
    <location>
        <begin position="151"/>
        <end position="171"/>
    </location>
</feature>
<feature type="coiled-coil region" evidence="1">
    <location>
        <begin position="14"/>
        <end position="88"/>
    </location>
</feature>
<dbReference type="Proteomes" id="UP000317650">
    <property type="component" value="Chromosome 6"/>
</dbReference>
<feature type="region of interest" description="Disordered" evidence="2">
    <location>
        <begin position="145"/>
        <end position="197"/>
    </location>
</feature>
<evidence type="ECO:0000256" key="1">
    <source>
        <dbReference type="SAM" id="Coils"/>
    </source>
</evidence>
<dbReference type="EMBL" id="PYDT01000009">
    <property type="protein sequence ID" value="THU50862.1"/>
    <property type="molecule type" value="Genomic_DNA"/>
</dbReference>
<evidence type="ECO:0000313" key="4">
    <source>
        <dbReference type="Proteomes" id="UP000317650"/>
    </source>
</evidence>
<dbReference type="AlphaFoldDB" id="A0A4S8ISY8"/>
<protein>
    <submittedName>
        <fullName evidence="3">Uncharacterized protein</fullName>
    </submittedName>
</protein>
<organism evidence="3 4">
    <name type="scientific">Musa balbisiana</name>
    <name type="common">Banana</name>
    <dbReference type="NCBI Taxonomy" id="52838"/>
    <lineage>
        <taxon>Eukaryota</taxon>
        <taxon>Viridiplantae</taxon>
        <taxon>Streptophyta</taxon>
        <taxon>Embryophyta</taxon>
        <taxon>Tracheophyta</taxon>
        <taxon>Spermatophyta</taxon>
        <taxon>Magnoliopsida</taxon>
        <taxon>Liliopsida</taxon>
        <taxon>Zingiberales</taxon>
        <taxon>Musaceae</taxon>
        <taxon>Musa</taxon>
    </lineage>
</organism>
<keyword evidence="4" id="KW-1185">Reference proteome</keyword>
<accession>A0A4S8ISY8</accession>
<keyword evidence="1" id="KW-0175">Coiled coil</keyword>
<reference evidence="3 4" key="1">
    <citation type="journal article" date="2019" name="Nat. Plants">
        <title>Genome sequencing of Musa balbisiana reveals subgenome evolution and function divergence in polyploid bananas.</title>
        <authorList>
            <person name="Yao X."/>
        </authorList>
    </citation>
    <scope>NUCLEOTIDE SEQUENCE [LARGE SCALE GENOMIC DNA]</scope>
    <source>
        <strain evidence="4">cv. DH-PKW</strain>
        <tissue evidence="3">Leaves</tissue>
    </source>
</reference>
<proteinExistence type="predicted"/>
<dbReference type="Gene3D" id="1.20.5.1700">
    <property type="match status" value="1"/>
</dbReference>
<gene>
    <name evidence="3" type="ORF">C4D60_Mb06t24800</name>
</gene>
<name>A0A4S8ISY8_MUSBA</name>
<evidence type="ECO:0000256" key="2">
    <source>
        <dbReference type="SAM" id="MobiDB-lite"/>
    </source>
</evidence>